<accession>A0AAW1XIP6</accession>
<proteinExistence type="inferred from homology"/>
<evidence type="ECO:0000259" key="4">
    <source>
        <dbReference type="Pfam" id="PF02731"/>
    </source>
</evidence>
<dbReference type="Pfam" id="PF02731">
    <property type="entry name" value="SKIP_SNW"/>
    <property type="match status" value="1"/>
</dbReference>
<evidence type="ECO:0000313" key="5">
    <source>
        <dbReference type="EMBL" id="KAK9935597.1"/>
    </source>
</evidence>
<feature type="coiled-coil region" evidence="2">
    <location>
        <begin position="262"/>
        <end position="293"/>
    </location>
</feature>
<feature type="domain" description="SKI-interacting protein SKIP SNW" evidence="4">
    <location>
        <begin position="139"/>
        <end position="298"/>
    </location>
</feature>
<dbReference type="Proteomes" id="UP001457282">
    <property type="component" value="Unassembled WGS sequence"/>
</dbReference>
<sequence length="490" mass="55764">MAALIQRLPPVIDFGDGGAFPEIHKPQFPLGMGMDINSSKPKSTILPVSFDAYGNIAYDAIVKQNENAKRTVFSQHKDLVPKILKNNEEEENTYSEEEMQKEREETTAETKAALEKILNVKLSAAQPKSLRKQSTGSKLIKYRPAEKSVAFNSGAKERIIRMVEKPVDPLEPPKSQHKPVPMASEDPPVPVLHSPPRPVSVADQKDWINIPPCISQFKNPKGYSIPLDKREGVDGRRLQDVQISEKFAHLQDSLHLAYEKCTEELELRAKVQKDMMEKEKERRDQELIELARKARAERTAIAAGIPMPNGENTAMDTDDTRKERLKRNEIRRERERERRLTKNKRSRIRRDDDRDISEKIALGMASTGAGTGRGEEVMYDQRLFNQQKGMDSGFGNDDQYNVYDKRLFTAQSTLSSLYRPKKDVNAETYGGHDEQLDKIMKTDRFKPHKGFGGTAETAGLRDRPVEFDWDVEEADPFGLDKNMAKMKNAR</sequence>
<keyword evidence="6" id="KW-1185">Reference proteome</keyword>
<evidence type="ECO:0000256" key="3">
    <source>
        <dbReference type="SAM" id="MobiDB-lite"/>
    </source>
</evidence>
<protein>
    <recommendedName>
        <fullName evidence="4">SKI-interacting protein SKIP SNW domain-containing protein</fullName>
    </recommendedName>
</protein>
<dbReference type="InterPro" id="IPR004015">
    <property type="entry name" value="SKI-int_prot_SKIP_SNW-dom"/>
</dbReference>
<evidence type="ECO:0000256" key="2">
    <source>
        <dbReference type="SAM" id="Coils"/>
    </source>
</evidence>
<gene>
    <name evidence="5" type="ORF">M0R45_022694</name>
</gene>
<comment type="caution">
    <text evidence="5">The sequence shown here is derived from an EMBL/GenBank/DDBJ whole genome shotgun (WGS) entry which is preliminary data.</text>
</comment>
<name>A0AAW1XIP6_RUBAR</name>
<keyword evidence="2" id="KW-0175">Coiled coil</keyword>
<evidence type="ECO:0000313" key="6">
    <source>
        <dbReference type="Proteomes" id="UP001457282"/>
    </source>
</evidence>
<dbReference type="GO" id="GO:0005681">
    <property type="term" value="C:spliceosomal complex"/>
    <property type="evidence" value="ECO:0007669"/>
    <property type="project" value="InterPro"/>
</dbReference>
<feature type="region of interest" description="Disordered" evidence="3">
    <location>
        <begin position="86"/>
        <end position="105"/>
    </location>
</feature>
<reference evidence="5 6" key="1">
    <citation type="journal article" date="2023" name="G3 (Bethesda)">
        <title>A chromosome-length genome assembly and annotation of blackberry (Rubus argutus, cv. 'Hillquist').</title>
        <authorList>
            <person name="Bruna T."/>
            <person name="Aryal R."/>
            <person name="Dudchenko O."/>
            <person name="Sargent D.J."/>
            <person name="Mead D."/>
            <person name="Buti M."/>
            <person name="Cavallini A."/>
            <person name="Hytonen T."/>
            <person name="Andres J."/>
            <person name="Pham M."/>
            <person name="Weisz D."/>
            <person name="Mascagni F."/>
            <person name="Usai G."/>
            <person name="Natali L."/>
            <person name="Bassil N."/>
            <person name="Fernandez G.E."/>
            <person name="Lomsadze A."/>
            <person name="Armour M."/>
            <person name="Olukolu B."/>
            <person name="Poorten T."/>
            <person name="Britton C."/>
            <person name="Davik J."/>
            <person name="Ashrafi H."/>
            <person name="Aiden E.L."/>
            <person name="Borodovsky M."/>
            <person name="Worthington M."/>
        </authorList>
    </citation>
    <scope>NUCLEOTIDE SEQUENCE [LARGE SCALE GENOMIC DNA]</scope>
    <source>
        <strain evidence="5">PI 553951</strain>
    </source>
</reference>
<feature type="region of interest" description="Disordered" evidence="3">
    <location>
        <begin position="302"/>
        <end position="352"/>
    </location>
</feature>
<dbReference type="PANTHER" id="PTHR12096">
    <property type="entry name" value="NUCLEAR PROTEIN SKIP-RELATED"/>
    <property type="match status" value="1"/>
</dbReference>
<feature type="region of interest" description="Disordered" evidence="3">
    <location>
        <begin position="168"/>
        <end position="188"/>
    </location>
</feature>
<feature type="compositionally biased region" description="Basic and acidic residues" evidence="3">
    <location>
        <begin position="318"/>
        <end position="340"/>
    </location>
</feature>
<dbReference type="EMBL" id="JBEDUW010000004">
    <property type="protein sequence ID" value="KAK9935597.1"/>
    <property type="molecule type" value="Genomic_DNA"/>
</dbReference>
<organism evidence="5 6">
    <name type="scientific">Rubus argutus</name>
    <name type="common">Southern blackberry</name>
    <dbReference type="NCBI Taxonomy" id="59490"/>
    <lineage>
        <taxon>Eukaryota</taxon>
        <taxon>Viridiplantae</taxon>
        <taxon>Streptophyta</taxon>
        <taxon>Embryophyta</taxon>
        <taxon>Tracheophyta</taxon>
        <taxon>Spermatophyta</taxon>
        <taxon>Magnoliopsida</taxon>
        <taxon>eudicotyledons</taxon>
        <taxon>Gunneridae</taxon>
        <taxon>Pentapetalae</taxon>
        <taxon>rosids</taxon>
        <taxon>fabids</taxon>
        <taxon>Rosales</taxon>
        <taxon>Rosaceae</taxon>
        <taxon>Rosoideae</taxon>
        <taxon>Rosoideae incertae sedis</taxon>
        <taxon>Rubus</taxon>
    </lineage>
</organism>
<feature type="compositionally biased region" description="Acidic residues" evidence="3">
    <location>
        <begin position="88"/>
        <end position="97"/>
    </location>
</feature>
<comment type="similarity">
    <text evidence="1">Belongs to the SNW family.</text>
</comment>
<dbReference type="AlphaFoldDB" id="A0AAW1XIP6"/>
<dbReference type="GO" id="GO:0000398">
    <property type="term" value="P:mRNA splicing, via spliceosome"/>
    <property type="evidence" value="ECO:0007669"/>
    <property type="project" value="InterPro"/>
</dbReference>
<dbReference type="InterPro" id="IPR017862">
    <property type="entry name" value="SKI-int_prot_SKIP"/>
</dbReference>
<evidence type="ECO:0000256" key="1">
    <source>
        <dbReference type="ARBA" id="ARBA00010197"/>
    </source>
</evidence>